<evidence type="ECO:0000313" key="17">
    <source>
        <dbReference type="EMBL" id="RLN28133.1"/>
    </source>
</evidence>
<evidence type="ECO:0000256" key="11">
    <source>
        <dbReference type="ARBA" id="ARBA00023136"/>
    </source>
</evidence>
<evidence type="ECO:0000256" key="9">
    <source>
        <dbReference type="ARBA" id="ARBA00022989"/>
    </source>
</evidence>
<dbReference type="FunFam" id="3.40.50.620:FF:000321">
    <property type="entry name" value="Os05g0113300 protein"/>
    <property type="match status" value="1"/>
</dbReference>
<dbReference type="InterPro" id="IPR057290">
    <property type="entry name" value="CHX17_C"/>
</dbReference>
<dbReference type="GO" id="GO:0015297">
    <property type="term" value="F:antiporter activity"/>
    <property type="evidence" value="ECO:0007669"/>
    <property type="project" value="UniProtKB-KW"/>
</dbReference>
<evidence type="ECO:0000256" key="6">
    <source>
        <dbReference type="ARBA" id="ARBA00022538"/>
    </source>
</evidence>
<evidence type="ECO:0000313" key="18">
    <source>
        <dbReference type="Proteomes" id="UP000275267"/>
    </source>
</evidence>
<evidence type="ECO:0000256" key="2">
    <source>
        <dbReference type="ARBA" id="ARBA00004119"/>
    </source>
</evidence>
<evidence type="ECO:0000256" key="10">
    <source>
        <dbReference type="ARBA" id="ARBA00023065"/>
    </source>
</evidence>
<evidence type="ECO:0000256" key="3">
    <source>
        <dbReference type="ARBA" id="ARBA00004141"/>
    </source>
</evidence>
<feature type="transmembrane region" description="Helical" evidence="13">
    <location>
        <begin position="125"/>
        <end position="147"/>
    </location>
</feature>
<evidence type="ECO:0000256" key="7">
    <source>
        <dbReference type="ARBA" id="ARBA00022692"/>
    </source>
</evidence>
<dbReference type="Pfam" id="PF23256">
    <property type="entry name" value="CHX17_2nd"/>
    <property type="match status" value="1"/>
</dbReference>
<feature type="transmembrane region" description="Helical" evidence="13">
    <location>
        <begin position="159"/>
        <end position="183"/>
    </location>
</feature>
<feature type="transmembrane region" description="Helical" evidence="13">
    <location>
        <begin position="60"/>
        <end position="76"/>
    </location>
</feature>
<dbReference type="GO" id="GO:1902600">
    <property type="term" value="P:proton transmembrane transport"/>
    <property type="evidence" value="ECO:0007669"/>
    <property type="project" value="InterPro"/>
</dbReference>
<organism evidence="17 18">
    <name type="scientific">Panicum miliaceum</name>
    <name type="common">Proso millet</name>
    <name type="synonym">Broomcorn millet</name>
    <dbReference type="NCBI Taxonomy" id="4540"/>
    <lineage>
        <taxon>Eukaryota</taxon>
        <taxon>Viridiplantae</taxon>
        <taxon>Streptophyta</taxon>
        <taxon>Embryophyta</taxon>
        <taxon>Tracheophyta</taxon>
        <taxon>Spermatophyta</taxon>
        <taxon>Magnoliopsida</taxon>
        <taxon>Liliopsida</taxon>
        <taxon>Poales</taxon>
        <taxon>Poaceae</taxon>
        <taxon>PACMAD clade</taxon>
        <taxon>Panicoideae</taxon>
        <taxon>Panicodae</taxon>
        <taxon>Paniceae</taxon>
        <taxon>Panicinae</taxon>
        <taxon>Panicum</taxon>
        <taxon>Panicum sect. Panicum</taxon>
    </lineage>
</organism>
<dbReference type="EMBL" id="PQIB02000003">
    <property type="protein sequence ID" value="RLN28133.1"/>
    <property type="molecule type" value="Genomic_DNA"/>
</dbReference>
<dbReference type="GO" id="GO:0006885">
    <property type="term" value="P:regulation of pH"/>
    <property type="evidence" value="ECO:0007669"/>
    <property type="project" value="UniProtKB-ARBA"/>
</dbReference>
<comment type="caution">
    <text evidence="17">The sequence shown here is derived from an EMBL/GenBank/DDBJ whole genome shotgun (WGS) entry which is preliminary data.</text>
</comment>
<dbReference type="AlphaFoldDB" id="A0A3L6SUT0"/>
<dbReference type="Gene3D" id="3.40.50.12370">
    <property type="match status" value="1"/>
</dbReference>
<dbReference type="PANTHER" id="PTHR32468">
    <property type="entry name" value="CATION/H + ANTIPORTER"/>
    <property type="match status" value="1"/>
</dbReference>
<dbReference type="Pfam" id="PF00999">
    <property type="entry name" value="Na_H_Exchanger"/>
    <property type="match status" value="1"/>
</dbReference>
<feature type="transmembrane region" description="Helical" evidence="13">
    <location>
        <begin position="96"/>
        <end position="113"/>
    </location>
</feature>
<keyword evidence="6" id="KW-0633">Potassium transport</keyword>
<dbReference type="Gene3D" id="1.20.1530.20">
    <property type="match status" value="1"/>
</dbReference>
<feature type="transmembrane region" description="Helical" evidence="13">
    <location>
        <begin position="29"/>
        <end position="48"/>
    </location>
</feature>
<dbReference type="InterPro" id="IPR006153">
    <property type="entry name" value="Cation/H_exchanger_TM"/>
</dbReference>
<evidence type="ECO:0000256" key="13">
    <source>
        <dbReference type="SAM" id="Phobius"/>
    </source>
</evidence>
<dbReference type="GO" id="GO:0009941">
    <property type="term" value="C:chloroplast envelope"/>
    <property type="evidence" value="ECO:0007669"/>
    <property type="project" value="UniProtKB-SubCell"/>
</dbReference>
<name>A0A3L6SUT0_PANMI</name>
<proteinExistence type="inferred from homology"/>
<evidence type="ECO:0000259" key="14">
    <source>
        <dbReference type="Pfam" id="PF00999"/>
    </source>
</evidence>
<dbReference type="STRING" id="4540.A0A3L6SUT0"/>
<comment type="function">
    <text evidence="1">May function as sodium-coupled metabolite transporter across the chloroplast envelope.</text>
</comment>
<evidence type="ECO:0000256" key="8">
    <source>
        <dbReference type="ARBA" id="ARBA00022958"/>
    </source>
</evidence>
<dbReference type="InterPro" id="IPR050794">
    <property type="entry name" value="CPA2_transporter"/>
</dbReference>
<keyword evidence="11 13" id="KW-0472">Membrane</keyword>
<keyword evidence="4" id="KW-0813">Transport</keyword>
<feature type="domain" description="Cation/H(+) antiporter C-terminal" evidence="16">
    <location>
        <begin position="708"/>
        <end position="875"/>
    </location>
</feature>
<keyword evidence="10" id="KW-0406">Ion transport</keyword>
<dbReference type="Pfam" id="PF23259">
    <property type="entry name" value="CHX17_C"/>
    <property type="match status" value="1"/>
</dbReference>
<keyword evidence="18" id="KW-1185">Reference proteome</keyword>
<evidence type="ECO:0000256" key="1">
    <source>
        <dbReference type="ARBA" id="ARBA00003198"/>
    </source>
</evidence>
<accession>A0A3L6SUT0</accession>
<dbReference type="PANTHER" id="PTHR32468:SF0">
    <property type="entry name" value="K(+)_H(+) ANTIPORTER 1"/>
    <property type="match status" value="1"/>
</dbReference>
<comment type="similarity">
    <text evidence="12">Belongs to the monovalent cation:proton antiporter 2 (CPA2) transporter (TC 2.A.37) family. CHX (TC 2.A.37.4) subfamily.</text>
</comment>
<dbReference type="InterPro" id="IPR057291">
    <property type="entry name" value="CHX17_2nd"/>
</dbReference>
<dbReference type="GO" id="GO:0016020">
    <property type="term" value="C:membrane"/>
    <property type="evidence" value="ECO:0007669"/>
    <property type="project" value="UniProtKB-SubCell"/>
</dbReference>
<evidence type="ECO:0000256" key="12">
    <source>
        <dbReference type="ARBA" id="ARBA00038341"/>
    </source>
</evidence>
<sequence>MSASASAADMAAVKTSSNGVWQGDDPLRFAFPLLILQALLILVLSRLLAFLLRPLRQPKVIAEMVAGILLGPSALGRNGAYLRALFPPWSAPVLESVASLGLLFFLFLVGLELDLRSVRRSGRRAFAIAAAGISLPFACGVGVAFVLRRAIPGADQAGYAPFLVFMGVALSITAFPVLARILAELKLLTTPIGETALAAAAFNDVAAWVLLALAVAISGGGDRGPITSLWVLLCSAAFVAAWMLAVKPAMAWVARRGDAAGEGGGDAWVAATLAGVLASGFATDLIGIHAIFGAFVFGLTVPKEGAFAGRVTARVEDLVSELLLPLYFASSGLKTDVAAIRGGVAWAMLALVIGTACAGKVAGTFGVAMACGMSAREAVVLGVVMNTKGLVELIVLNIGRERKSDENGLRGGHVAKRGSSGIGDAAANVKEPLQTRFHRSGGSKRTLGGGAFSVSLEGSILVLNEETFAILVLMALVTTFITTPTVMAIYKPARAAGRRRLHHRKLQGAVPSAPSSPSASAGAGAGATELRVLACIHGGQDVPALINLIETIRGHTQPRRLVKLYILRMVELTERTSSILMVRAARRNGLPFLRPRRAGEPHDQVDVAFDTYAQLGHVSVRPMTAVSALHTIHDDVAAVAEDKRVSLVVLPFHKRQTGHGDDVENLGPEWRAVNRRILREAPCSVAVLVDRGFGGGEQVSSEQVAHGICVVFFGGPDDREALELAGRMAEHPGVEVTVVRFVDGKAGSEEQSEVTLRPSNTKNADRSYTFSTAVVDTRKEKELDEAAVAEFRQRMGSLVRFEERVVVGNVIEEVVSIGKSREYGLVVVGKGRLPSSMVAQLAVRPAEHPELGPIGDALASSGHGVTSSVLVVQQHDMSKADEVPVSVVVDGHAHDGEFAKDTAMAEP</sequence>
<dbReference type="OrthoDB" id="2687058at2759"/>
<feature type="transmembrane region" description="Helical" evidence="13">
    <location>
        <begin position="229"/>
        <end position="246"/>
    </location>
</feature>
<keyword evidence="5" id="KW-0050">Antiport</keyword>
<feature type="domain" description="Cation/H(+) antiporter central" evidence="15">
    <location>
        <begin position="559"/>
        <end position="701"/>
    </location>
</feature>
<dbReference type="Proteomes" id="UP000275267">
    <property type="component" value="Unassembled WGS sequence"/>
</dbReference>
<keyword evidence="9 13" id="KW-1133">Transmembrane helix</keyword>
<reference evidence="18" key="1">
    <citation type="journal article" date="2019" name="Nat. Commun.">
        <title>The genome of broomcorn millet.</title>
        <authorList>
            <person name="Zou C."/>
            <person name="Miki D."/>
            <person name="Li D."/>
            <person name="Tang Q."/>
            <person name="Xiao L."/>
            <person name="Rajput S."/>
            <person name="Deng P."/>
            <person name="Jia W."/>
            <person name="Huang R."/>
            <person name="Zhang M."/>
            <person name="Sun Y."/>
            <person name="Hu J."/>
            <person name="Fu X."/>
            <person name="Schnable P.S."/>
            <person name="Li F."/>
            <person name="Zhang H."/>
            <person name="Feng B."/>
            <person name="Zhu X."/>
            <person name="Liu R."/>
            <person name="Schnable J.C."/>
            <person name="Zhu J.-K."/>
            <person name="Zhang H."/>
        </authorList>
    </citation>
    <scope>NUCLEOTIDE SEQUENCE [LARGE SCALE GENOMIC DNA]</scope>
</reference>
<evidence type="ECO:0000256" key="5">
    <source>
        <dbReference type="ARBA" id="ARBA00022449"/>
    </source>
</evidence>
<keyword evidence="7 13" id="KW-0812">Transmembrane</keyword>
<comment type="subcellular location">
    <subcellularLocation>
        <location evidence="3">Membrane</location>
        <topology evidence="3">Multi-pass membrane protein</topology>
    </subcellularLocation>
    <subcellularLocation>
        <location evidence="2">Plastid</location>
        <location evidence="2">Chloroplast envelope</location>
    </subcellularLocation>
</comment>
<evidence type="ECO:0000259" key="15">
    <source>
        <dbReference type="Pfam" id="PF23256"/>
    </source>
</evidence>
<protein>
    <submittedName>
        <fullName evidence="17">Cation/H(+) antiporter 20</fullName>
    </submittedName>
</protein>
<feature type="domain" description="Cation/H+ exchanger transmembrane" evidence="14">
    <location>
        <begin position="42"/>
        <end position="486"/>
    </location>
</feature>
<dbReference type="GO" id="GO:0012505">
    <property type="term" value="C:endomembrane system"/>
    <property type="evidence" value="ECO:0007669"/>
    <property type="project" value="TreeGrafter"/>
</dbReference>
<gene>
    <name evidence="17" type="ORF">C2845_PM05G10450</name>
</gene>
<feature type="transmembrane region" description="Helical" evidence="13">
    <location>
        <begin position="469"/>
        <end position="490"/>
    </location>
</feature>
<dbReference type="FunFam" id="1.20.1530.20:FF:000003">
    <property type="entry name" value="Cation/H(+) antiporter 15"/>
    <property type="match status" value="1"/>
</dbReference>
<evidence type="ECO:0000259" key="16">
    <source>
        <dbReference type="Pfam" id="PF23259"/>
    </source>
</evidence>
<keyword evidence="8" id="KW-0630">Potassium</keyword>
<dbReference type="GO" id="GO:0006813">
    <property type="term" value="P:potassium ion transport"/>
    <property type="evidence" value="ECO:0007669"/>
    <property type="project" value="UniProtKB-KW"/>
</dbReference>
<feature type="transmembrane region" description="Helical" evidence="13">
    <location>
        <begin position="195"/>
        <end position="217"/>
    </location>
</feature>
<evidence type="ECO:0000256" key="4">
    <source>
        <dbReference type="ARBA" id="ARBA00022448"/>
    </source>
</evidence>
<dbReference type="InterPro" id="IPR038770">
    <property type="entry name" value="Na+/solute_symporter_sf"/>
</dbReference>